<keyword evidence="2" id="KW-1185">Reference proteome</keyword>
<proteinExistence type="predicted"/>
<evidence type="ECO:0000313" key="2">
    <source>
        <dbReference type="Proteomes" id="UP000825258"/>
    </source>
</evidence>
<gene>
    <name evidence="1" type="ORF">KK2020170_23770</name>
</gene>
<evidence type="ECO:0000313" key="1">
    <source>
        <dbReference type="EMBL" id="BCY29509.1"/>
    </source>
</evidence>
<sequence length="172" mass="19973">MKAPQLAELFLYLYPMKYARLTKEQLEELHPEFITFLATQSIDKNEWDDLKENKPEIAEQEIDVFSDMIWERALTNVSYIDHFSRNYIFLFKCVGATVFSYVINATSNEINFLSQEGINWLSENMSSDEVVIQKGKKDISDDRNGSLFEIIKQGGLISKGELFNKLDLLLNQ</sequence>
<dbReference type="InterPro" id="IPR045470">
    <property type="entry name" value="DUF6495"/>
</dbReference>
<dbReference type="Pfam" id="PF20105">
    <property type="entry name" value="DUF6495"/>
    <property type="match status" value="1"/>
</dbReference>
<accession>A0ABM7S7Z8</accession>
<protein>
    <submittedName>
        <fullName evidence="1">Uncharacterized protein</fullName>
    </submittedName>
</protein>
<dbReference type="Proteomes" id="UP000825258">
    <property type="component" value="Chromosome"/>
</dbReference>
<reference evidence="1 2" key="1">
    <citation type="submission" date="2021-06" db="EMBL/GenBank/DDBJ databases">
        <title>Whole genome sequences of Flavobacterium sp. KK2020170 and assembly.</title>
        <authorList>
            <person name="Kitahara K."/>
            <person name="Miyoshi S."/>
            <person name="Uesaka K."/>
        </authorList>
    </citation>
    <scope>NUCLEOTIDE SEQUENCE [LARGE SCALE GENOMIC DNA]</scope>
    <source>
        <strain evidence="1 2">KK2020170</strain>
    </source>
</reference>
<organism evidence="1 2">
    <name type="scientific">Flavobacterium okayamense</name>
    <dbReference type="NCBI Taxonomy" id="2830782"/>
    <lineage>
        <taxon>Bacteria</taxon>
        <taxon>Pseudomonadati</taxon>
        <taxon>Bacteroidota</taxon>
        <taxon>Flavobacteriia</taxon>
        <taxon>Flavobacteriales</taxon>
        <taxon>Flavobacteriaceae</taxon>
        <taxon>Flavobacterium</taxon>
    </lineage>
</organism>
<name>A0ABM7S7Z8_9FLAO</name>
<dbReference type="EMBL" id="AP024749">
    <property type="protein sequence ID" value="BCY29509.1"/>
    <property type="molecule type" value="Genomic_DNA"/>
</dbReference>